<dbReference type="AlphaFoldDB" id="A0A4Y6AAP7"/>
<evidence type="ECO:0000313" key="2">
    <source>
        <dbReference type="Proteomes" id="UP000001120"/>
    </source>
</evidence>
<organism evidence="1 2">
    <name type="scientific">Bacillus velezensis (strain DSM 23117 / BGSC 10A6 / LMG 26770 / FZB42)</name>
    <name type="common">Bacillus amyloliquefaciens subsp. plantarum</name>
    <dbReference type="NCBI Taxonomy" id="326423"/>
    <lineage>
        <taxon>Bacteria</taxon>
        <taxon>Bacillati</taxon>
        <taxon>Bacillota</taxon>
        <taxon>Bacilli</taxon>
        <taxon>Bacillales</taxon>
        <taxon>Bacillaceae</taxon>
        <taxon>Bacillus</taxon>
        <taxon>Bacillus amyloliquefaciens group</taxon>
    </lineage>
</organism>
<name>A0A4Y6AAP7_BACVZ</name>
<protein>
    <submittedName>
        <fullName evidence="1">Cobalt-zinc-cadmium resistance protein</fullName>
    </submittedName>
</protein>
<keyword evidence="2" id="KW-1185">Reference proteome</keyword>
<accession>A0A4Y6AAP7</accession>
<proteinExistence type="predicted"/>
<dbReference type="EMBL" id="CP000560">
    <property type="protein sequence ID" value="QDE58032.1"/>
    <property type="molecule type" value="Genomic_DNA"/>
</dbReference>
<dbReference type="KEGG" id="bay:RBAM_38225"/>
<sequence length="41" mass="4881">MTPPVFSPFIIFSRGPVMTDKSQKTNVHEKRVYISRYEETY</sequence>
<reference evidence="1 2" key="1">
    <citation type="journal article" date="2007" name="Nat. Biotechnol.">
        <title>Comparative analysis of the complete genome sequence of the plant growth-promoting bacterium Bacillus amyloliquefaciens FZB42.</title>
        <authorList>
            <person name="Chen X.H."/>
            <person name="Koumoutsi A."/>
            <person name="Scholz R."/>
            <person name="Eisenreich A."/>
            <person name="Schneider K."/>
            <person name="Heinemeyer I."/>
            <person name="Morgenstern B."/>
            <person name="Voss B."/>
            <person name="Hess W.R."/>
            <person name="Reva O."/>
            <person name="Junge H."/>
            <person name="Voigt B."/>
            <person name="Jungblut P.R."/>
            <person name="Vater J."/>
            <person name="Sussmuth R."/>
            <person name="Liesegang H."/>
            <person name="Strittmatter A."/>
            <person name="Gottschalk G."/>
            <person name="Borriss R."/>
        </authorList>
    </citation>
    <scope>NUCLEOTIDE SEQUENCE [LARGE SCALE GENOMIC DNA]</scope>
    <source>
        <strain evidence="2">DSM 23117 / BGSC 10A6 / LMG 26770 / FZB42</strain>
    </source>
</reference>
<evidence type="ECO:0000313" key="1">
    <source>
        <dbReference type="EMBL" id="QDE58032.1"/>
    </source>
</evidence>
<gene>
    <name evidence="1" type="ORF">RBAM_38225</name>
</gene>
<dbReference type="Proteomes" id="UP000001120">
    <property type="component" value="Chromosome"/>
</dbReference>